<feature type="chain" id="PRO_5006447679" evidence="6">
    <location>
        <begin position="20"/>
        <end position="250"/>
    </location>
</feature>
<evidence type="ECO:0000256" key="4">
    <source>
        <dbReference type="ARBA" id="ARBA00023136"/>
    </source>
</evidence>
<sequence>MAYYYQTFILFLILTLTHQERNITHQAIRNGNQNNEKYVAILSFTAFILYGIISNTLMAIVLFRRRRDNHYSREFMIIAWQLIICDFMLLFPHIFFVLPETILRANDNSYAHETKYINRIFATFGAFAVYCILHFSFLLTLNRFVAQILRKYYVIFESTKLLSFLIAFVWLAISVVTLVDFHFCIRTFDAWKISWTTNCTKLNEAGKLWWSMRYLWSLFIPNAMFIMYIAIFCSIRHKRHFTTTDNDHYQ</sequence>
<feature type="transmembrane region" description="Helical" evidence="5">
    <location>
        <begin position="214"/>
        <end position="235"/>
    </location>
</feature>
<keyword evidence="2 5" id="KW-0812">Transmembrane</keyword>
<keyword evidence="4 5" id="KW-0472">Membrane</keyword>
<dbReference type="Gene3D" id="1.20.1070.10">
    <property type="entry name" value="Rhodopsin 7-helix transmembrane proteins"/>
    <property type="match status" value="1"/>
</dbReference>
<evidence type="ECO:0000313" key="8">
    <source>
        <dbReference type="Proteomes" id="UP000050640"/>
    </source>
</evidence>
<dbReference type="SUPFAM" id="SSF81321">
    <property type="entry name" value="Family A G protein-coupled receptor-like"/>
    <property type="match status" value="1"/>
</dbReference>
<evidence type="ECO:0000256" key="2">
    <source>
        <dbReference type="ARBA" id="ARBA00022692"/>
    </source>
</evidence>
<dbReference type="PROSITE" id="PS50262">
    <property type="entry name" value="G_PROTEIN_RECEP_F1_2"/>
    <property type="match status" value="1"/>
</dbReference>
<organism evidence="8 9">
    <name type="scientific">Elaeophora elaphi</name>
    <dbReference type="NCBI Taxonomy" id="1147741"/>
    <lineage>
        <taxon>Eukaryota</taxon>
        <taxon>Metazoa</taxon>
        <taxon>Ecdysozoa</taxon>
        <taxon>Nematoda</taxon>
        <taxon>Chromadorea</taxon>
        <taxon>Rhabditida</taxon>
        <taxon>Spirurina</taxon>
        <taxon>Spiruromorpha</taxon>
        <taxon>Filarioidea</taxon>
        <taxon>Onchocercidae</taxon>
        <taxon>Elaeophora</taxon>
    </lineage>
</organism>
<dbReference type="InterPro" id="IPR017452">
    <property type="entry name" value="GPCR_Rhodpsn_7TM"/>
</dbReference>
<reference evidence="9" key="1">
    <citation type="submission" date="2017-02" db="UniProtKB">
        <authorList>
            <consortium name="WormBaseParasite"/>
        </authorList>
    </citation>
    <scope>IDENTIFICATION</scope>
</reference>
<dbReference type="WBParaSite" id="EEL_0000313601-mRNA-1">
    <property type="protein sequence ID" value="EEL_0000313601-mRNA-1"/>
    <property type="gene ID" value="EEL_0000313601"/>
</dbReference>
<feature type="domain" description="G-protein coupled receptors family 1 profile" evidence="7">
    <location>
        <begin position="54"/>
        <end position="250"/>
    </location>
</feature>
<evidence type="ECO:0000256" key="3">
    <source>
        <dbReference type="ARBA" id="ARBA00022989"/>
    </source>
</evidence>
<keyword evidence="3 5" id="KW-1133">Transmembrane helix</keyword>
<keyword evidence="8" id="KW-1185">Reference proteome</keyword>
<dbReference type="PANTHER" id="PTHR22718:SF25">
    <property type="entry name" value="G-PROTEIN COUPLED RECEPTORS FAMILY 1 PROFILE DOMAIN-CONTAINING PROTEIN"/>
    <property type="match status" value="1"/>
</dbReference>
<comment type="subcellular location">
    <subcellularLocation>
        <location evidence="1">Membrane</location>
    </subcellularLocation>
</comment>
<accession>A0A0R3RNS5</accession>
<proteinExistence type="predicted"/>
<dbReference type="AlphaFoldDB" id="A0A0R3RNS5"/>
<dbReference type="Pfam" id="PF10328">
    <property type="entry name" value="7TM_GPCR_Srx"/>
    <property type="match status" value="1"/>
</dbReference>
<dbReference type="InterPro" id="IPR019430">
    <property type="entry name" value="7TM_GPCR_serpentine_rcpt_Srx"/>
</dbReference>
<evidence type="ECO:0000259" key="7">
    <source>
        <dbReference type="PROSITE" id="PS50262"/>
    </source>
</evidence>
<name>A0A0R3RNS5_9BILA</name>
<protein>
    <submittedName>
        <fullName evidence="9">G_PROTEIN_RECEP_F1_2 domain-containing protein</fullName>
    </submittedName>
</protein>
<keyword evidence="6" id="KW-0732">Signal</keyword>
<feature type="transmembrane region" description="Helical" evidence="5">
    <location>
        <begin position="75"/>
        <end position="96"/>
    </location>
</feature>
<feature type="transmembrane region" description="Helical" evidence="5">
    <location>
        <begin position="161"/>
        <end position="183"/>
    </location>
</feature>
<evidence type="ECO:0000256" key="5">
    <source>
        <dbReference type="SAM" id="Phobius"/>
    </source>
</evidence>
<evidence type="ECO:0000313" key="9">
    <source>
        <dbReference type="WBParaSite" id="EEL_0000313601-mRNA-1"/>
    </source>
</evidence>
<dbReference type="GO" id="GO:0016020">
    <property type="term" value="C:membrane"/>
    <property type="evidence" value="ECO:0007669"/>
    <property type="project" value="UniProtKB-SubCell"/>
</dbReference>
<evidence type="ECO:0000256" key="1">
    <source>
        <dbReference type="ARBA" id="ARBA00004370"/>
    </source>
</evidence>
<feature type="signal peptide" evidence="6">
    <location>
        <begin position="1"/>
        <end position="19"/>
    </location>
</feature>
<dbReference type="PANTHER" id="PTHR22718">
    <property type="entry name" value="SERPENTINE RECEPTOR, CLASS X"/>
    <property type="match status" value="1"/>
</dbReference>
<evidence type="ECO:0000256" key="6">
    <source>
        <dbReference type="SAM" id="SignalP"/>
    </source>
</evidence>
<feature type="transmembrane region" description="Helical" evidence="5">
    <location>
        <begin position="116"/>
        <end position="141"/>
    </location>
</feature>
<feature type="transmembrane region" description="Helical" evidence="5">
    <location>
        <begin position="38"/>
        <end position="63"/>
    </location>
</feature>
<dbReference type="Proteomes" id="UP000050640">
    <property type="component" value="Unplaced"/>
</dbReference>